<feature type="domain" description="PPIase FKBP-type" evidence="7">
    <location>
        <begin position="17"/>
        <end position="111"/>
    </location>
</feature>
<dbReference type="SUPFAM" id="SSF54534">
    <property type="entry name" value="FKBP-like"/>
    <property type="match status" value="1"/>
</dbReference>
<comment type="caution">
    <text evidence="8">The sequence shown here is derived from an EMBL/GenBank/DDBJ whole genome shotgun (WGS) entry which is preliminary data.</text>
</comment>
<sequence>MQAQDITVGTGDVAEPGKQVSILYEGRLEDGTVFDSSAAHDNQPLVFVLGAQGIIPGFQVGVNGMREGGERVFIIPPSLGYGVQGVQDTEGNVVIPANSTLVFSVQLIEVSDVPQE</sequence>
<reference evidence="8 9" key="1">
    <citation type="journal article" date="2016" name="Nat. Commun.">
        <title>Thousands of microbial genomes shed light on interconnected biogeochemical processes in an aquifer system.</title>
        <authorList>
            <person name="Anantharaman K."/>
            <person name="Brown C.T."/>
            <person name="Hug L.A."/>
            <person name="Sharon I."/>
            <person name="Castelle C.J."/>
            <person name="Probst A.J."/>
            <person name="Thomas B.C."/>
            <person name="Singh A."/>
            <person name="Wilkins M.J."/>
            <person name="Karaoz U."/>
            <person name="Brodie E.L."/>
            <person name="Williams K.H."/>
            <person name="Hubbard S.S."/>
            <person name="Banfield J.F."/>
        </authorList>
    </citation>
    <scope>NUCLEOTIDE SEQUENCE [LARGE SCALE GENOMIC DNA]</scope>
</reference>
<comment type="similarity">
    <text evidence="2 6">Belongs to the FKBP-type PPIase family.</text>
</comment>
<dbReference type="PANTHER" id="PTHR43811:SF19">
    <property type="entry name" value="39 KDA FK506-BINDING NUCLEAR PROTEIN"/>
    <property type="match status" value="1"/>
</dbReference>
<dbReference type="AlphaFoldDB" id="A0A1F6ES28"/>
<comment type="catalytic activity">
    <reaction evidence="1 5 6">
        <text>[protein]-peptidylproline (omega=180) = [protein]-peptidylproline (omega=0)</text>
        <dbReference type="Rhea" id="RHEA:16237"/>
        <dbReference type="Rhea" id="RHEA-COMP:10747"/>
        <dbReference type="Rhea" id="RHEA-COMP:10748"/>
        <dbReference type="ChEBI" id="CHEBI:83833"/>
        <dbReference type="ChEBI" id="CHEBI:83834"/>
        <dbReference type="EC" id="5.2.1.8"/>
    </reaction>
</comment>
<evidence type="ECO:0000256" key="2">
    <source>
        <dbReference type="ARBA" id="ARBA00006577"/>
    </source>
</evidence>
<dbReference type="InterPro" id="IPR046357">
    <property type="entry name" value="PPIase_dom_sf"/>
</dbReference>
<dbReference type="PROSITE" id="PS50059">
    <property type="entry name" value="FKBP_PPIASE"/>
    <property type="match status" value="1"/>
</dbReference>
<proteinExistence type="inferred from homology"/>
<dbReference type="InterPro" id="IPR001179">
    <property type="entry name" value="PPIase_FKBP_dom"/>
</dbReference>
<protein>
    <recommendedName>
        <fullName evidence="6">Peptidyl-prolyl cis-trans isomerase</fullName>
        <ecNumber evidence="6">5.2.1.8</ecNumber>
    </recommendedName>
</protein>
<dbReference type="Gene3D" id="3.10.50.40">
    <property type="match status" value="1"/>
</dbReference>
<organism evidence="8 9">
    <name type="scientific">Candidatus Kaiserbacteria bacterium RIFCSPLOWO2_01_FULL_50_24</name>
    <dbReference type="NCBI Taxonomy" id="1798507"/>
    <lineage>
        <taxon>Bacteria</taxon>
        <taxon>Candidatus Kaiseribacteriota</taxon>
    </lineage>
</organism>
<keyword evidence="4 5" id="KW-0413">Isomerase</keyword>
<evidence type="ECO:0000313" key="8">
    <source>
        <dbReference type="EMBL" id="OGG76242.1"/>
    </source>
</evidence>
<evidence type="ECO:0000256" key="3">
    <source>
        <dbReference type="ARBA" id="ARBA00023110"/>
    </source>
</evidence>
<dbReference type="EMBL" id="MFLU01000001">
    <property type="protein sequence ID" value="OGG76242.1"/>
    <property type="molecule type" value="Genomic_DNA"/>
</dbReference>
<name>A0A1F6ES28_9BACT</name>
<evidence type="ECO:0000256" key="4">
    <source>
        <dbReference type="ARBA" id="ARBA00023235"/>
    </source>
</evidence>
<dbReference type="GO" id="GO:0003755">
    <property type="term" value="F:peptidyl-prolyl cis-trans isomerase activity"/>
    <property type="evidence" value="ECO:0007669"/>
    <property type="project" value="UniProtKB-UniRule"/>
</dbReference>
<evidence type="ECO:0000256" key="6">
    <source>
        <dbReference type="RuleBase" id="RU003915"/>
    </source>
</evidence>
<dbReference type="PANTHER" id="PTHR43811">
    <property type="entry name" value="FKBP-TYPE PEPTIDYL-PROLYL CIS-TRANS ISOMERASE FKPA"/>
    <property type="match status" value="1"/>
</dbReference>
<evidence type="ECO:0000256" key="1">
    <source>
        <dbReference type="ARBA" id="ARBA00000971"/>
    </source>
</evidence>
<dbReference type="Pfam" id="PF00254">
    <property type="entry name" value="FKBP_C"/>
    <property type="match status" value="1"/>
</dbReference>
<evidence type="ECO:0000256" key="5">
    <source>
        <dbReference type="PROSITE-ProRule" id="PRU00277"/>
    </source>
</evidence>
<dbReference type="STRING" id="1798507.A3A34_03230"/>
<accession>A0A1F6ES28</accession>
<evidence type="ECO:0000259" key="7">
    <source>
        <dbReference type="PROSITE" id="PS50059"/>
    </source>
</evidence>
<dbReference type="Proteomes" id="UP000178587">
    <property type="component" value="Unassembled WGS sequence"/>
</dbReference>
<gene>
    <name evidence="8" type="ORF">A3A34_03230</name>
</gene>
<dbReference type="EC" id="5.2.1.8" evidence="6"/>
<evidence type="ECO:0000313" key="9">
    <source>
        <dbReference type="Proteomes" id="UP000178587"/>
    </source>
</evidence>
<keyword evidence="3 5" id="KW-0697">Rotamase</keyword>